<evidence type="ECO:0000313" key="7">
    <source>
        <dbReference type="EMBL" id="QNR85326.1"/>
    </source>
</evidence>
<dbReference type="Proteomes" id="UP000516439">
    <property type="component" value="Chromosome"/>
</dbReference>
<keyword evidence="3" id="KW-0731">Sigma factor</keyword>
<sequence>MIQFYNQVLMVEARDFSDAELTELLREGDRGAFTVIYNNYWKLLFQTAYRILNNTIAAEDIVQDIFVSLWNRKNEAVILNLKAYLQQATRFAVYEAIRQKKHDSNFYNRLALITADIITDNPLLFKEQQELLSEIINALPEDCKESFRLSREEGMTYKQIAAVLGISEKTVEKRITKSLKHIRKGLSLSGCLSVLTTIFF</sequence>
<feature type="domain" description="RNA polymerase sigma-70 region 2" evidence="5">
    <location>
        <begin position="37"/>
        <end position="101"/>
    </location>
</feature>
<dbReference type="PANTHER" id="PTHR43133:SF46">
    <property type="entry name" value="RNA POLYMERASE SIGMA-70 FACTOR ECF SUBFAMILY"/>
    <property type="match status" value="1"/>
</dbReference>
<evidence type="ECO:0000313" key="8">
    <source>
        <dbReference type="Proteomes" id="UP000516439"/>
    </source>
</evidence>
<proteinExistence type="inferred from homology"/>
<dbReference type="SUPFAM" id="SSF88946">
    <property type="entry name" value="Sigma2 domain of RNA polymerase sigma factors"/>
    <property type="match status" value="1"/>
</dbReference>
<dbReference type="InterPro" id="IPR013324">
    <property type="entry name" value="RNA_pol_sigma_r3/r4-like"/>
</dbReference>
<organism evidence="7 8">
    <name type="scientific">Pedobacter riviphilus</name>
    <dbReference type="NCBI Taxonomy" id="2766984"/>
    <lineage>
        <taxon>Bacteria</taxon>
        <taxon>Pseudomonadati</taxon>
        <taxon>Bacteroidota</taxon>
        <taxon>Sphingobacteriia</taxon>
        <taxon>Sphingobacteriales</taxon>
        <taxon>Sphingobacteriaceae</taxon>
        <taxon>Pedobacter</taxon>
    </lineage>
</organism>
<evidence type="ECO:0000259" key="5">
    <source>
        <dbReference type="Pfam" id="PF04542"/>
    </source>
</evidence>
<dbReference type="RefSeq" id="WP_190327808.1">
    <property type="nucleotide sequence ID" value="NZ_CP061171.1"/>
</dbReference>
<feature type="domain" description="RNA polymerase sigma factor 70 region 4 type 2" evidence="6">
    <location>
        <begin position="130"/>
        <end position="182"/>
    </location>
</feature>
<dbReference type="EMBL" id="CP061171">
    <property type="protein sequence ID" value="QNR85326.1"/>
    <property type="molecule type" value="Genomic_DNA"/>
</dbReference>
<dbReference type="InterPro" id="IPR007627">
    <property type="entry name" value="RNA_pol_sigma70_r2"/>
</dbReference>
<dbReference type="InterPro" id="IPR014284">
    <property type="entry name" value="RNA_pol_sigma-70_dom"/>
</dbReference>
<dbReference type="InterPro" id="IPR039425">
    <property type="entry name" value="RNA_pol_sigma-70-like"/>
</dbReference>
<evidence type="ECO:0000259" key="6">
    <source>
        <dbReference type="Pfam" id="PF08281"/>
    </source>
</evidence>
<dbReference type="InterPro" id="IPR013249">
    <property type="entry name" value="RNA_pol_sigma70_r4_t2"/>
</dbReference>
<dbReference type="NCBIfam" id="TIGR02937">
    <property type="entry name" value="sigma70-ECF"/>
    <property type="match status" value="1"/>
</dbReference>
<evidence type="ECO:0000256" key="4">
    <source>
        <dbReference type="ARBA" id="ARBA00023163"/>
    </source>
</evidence>
<accession>A0ABX6TJE0</accession>
<dbReference type="SUPFAM" id="SSF88659">
    <property type="entry name" value="Sigma3 and sigma4 domains of RNA polymerase sigma factors"/>
    <property type="match status" value="1"/>
</dbReference>
<reference evidence="7 8" key="1">
    <citation type="submission" date="2020-09" db="EMBL/GenBank/DDBJ databases">
        <title>Pedobacter sp. SW-16 isolated from soil near Yeocheon.</title>
        <authorList>
            <person name="Im H.S."/>
            <person name="Joung Y."/>
            <person name="Lee S.-S."/>
        </authorList>
    </citation>
    <scope>NUCLEOTIDE SEQUENCE [LARGE SCALE GENOMIC DNA]</scope>
    <source>
        <strain evidence="7 8">SW-16</strain>
    </source>
</reference>
<keyword evidence="4" id="KW-0804">Transcription</keyword>
<evidence type="ECO:0000256" key="2">
    <source>
        <dbReference type="ARBA" id="ARBA00023015"/>
    </source>
</evidence>
<dbReference type="PANTHER" id="PTHR43133">
    <property type="entry name" value="RNA POLYMERASE ECF-TYPE SIGMA FACTO"/>
    <property type="match status" value="1"/>
</dbReference>
<dbReference type="NCBIfam" id="TIGR02985">
    <property type="entry name" value="Sig70_bacteroi1"/>
    <property type="match status" value="1"/>
</dbReference>
<keyword evidence="8" id="KW-1185">Reference proteome</keyword>
<dbReference type="Pfam" id="PF04542">
    <property type="entry name" value="Sigma70_r2"/>
    <property type="match status" value="1"/>
</dbReference>
<dbReference type="Pfam" id="PF08281">
    <property type="entry name" value="Sigma70_r4_2"/>
    <property type="match status" value="1"/>
</dbReference>
<gene>
    <name evidence="7" type="ORF">H9N25_02225</name>
</gene>
<protein>
    <submittedName>
        <fullName evidence="7">RNA polymerase sigma-70 factor</fullName>
    </submittedName>
</protein>
<dbReference type="Gene3D" id="1.10.10.10">
    <property type="entry name" value="Winged helix-like DNA-binding domain superfamily/Winged helix DNA-binding domain"/>
    <property type="match status" value="1"/>
</dbReference>
<name>A0ABX6TJE0_9SPHI</name>
<dbReference type="InterPro" id="IPR013325">
    <property type="entry name" value="RNA_pol_sigma_r2"/>
</dbReference>
<evidence type="ECO:0000256" key="3">
    <source>
        <dbReference type="ARBA" id="ARBA00023082"/>
    </source>
</evidence>
<evidence type="ECO:0000256" key="1">
    <source>
        <dbReference type="ARBA" id="ARBA00010641"/>
    </source>
</evidence>
<dbReference type="Gene3D" id="1.10.1740.10">
    <property type="match status" value="1"/>
</dbReference>
<dbReference type="InterPro" id="IPR014327">
    <property type="entry name" value="RNA_pol_sigma70_bacteroid"/>
</dbReference>
<comment type="similarity">
    <text evidence="1">Belongs to the sigma-70 factor family. ECF subfamily.</text>
</comment>
<dbReference type="CDD" id="cd06171">
    <property type="entry name" value="Sigma70_r4"/>
    <property type="match status" value="1"/>
</dbReference>
<dbReference type="InterPro" id="IPR036388">
    <property type="entry name" value="WH-like_DNA-bd_sf"/>
</dbReference>
<keyword evidence="2" id="KW-0805">Transcription regulation</keyword>